<comment type="caution">
    <text evidence="1">The sequence shown here is derived from an EMBL/GenBank/DDBJ whole genome shotgun (WGS) entry which is preliminary data.</text>
</comment>
<sequence>MHGAPRLGLPCRAAAIYRTFLAVGSLHLTFQLVCYEGRLVFRVVHHRRGGGGPQPLCFDALTVPLLPLQLSLSALPLIPVLW</sequence>
<dbReference type="AlphaFoldDB" id="A0A5B7E818"/>
<reference evidence="1 2" key="1">
    <citation type="submission" date="2019-05" db="EMBL/GenBank/DDBJ databases">
        <title>Another draft genome of Portunus trituberculatus and its Hox gene families provides insights of decapod evolution.</title>
        <authorList>
            <person name="Jeong J.-H."/>
            <person name="Song I."/>
            <person name="Kim S."/>
            <person name="Choi T."/>
            <person name="Kim D."/>
            <person name="Ryu S."/>
            <person name="Kim W."/>
        </authorList>
    </citation>
    <scope>NUCLEOTIDE SEQUENCE [LARGE SCALE GENOMIC DNA]</scope>
    <source>
        <tissue evidence="1">Muscle</tissue>
    </source>
</reference>
<proteinExistence type="predicted"/>
<protein>
    <submittedName>
        <fullName evidence="1">Uncharacterized protein</fullName>
    </submittedName>
</protein>
<evidence type="ECO:0000313" key="1">
    <source>
        <dbReference type="EMBL" id="MPC28904.1"/>
    </source>
</evidence>
<accession>A0A5B7E818</accession>
<gene>
    <name evidence="1" type="ORF">E2C01_022117</name>
</gene>
<name>A0A5B7E818_PORTR</name>
<keyword evidence="2" id="KW-1185">Reference proteome</keyword>
<organism evidence="1 2">
    <name type="scientific">Portunus trituberculatus</name>
    <name type="common">Swimming crab</name>
    <name type="synonym">Neptunus trituberculatus</name>
    <dbReference type="NCBI Taxonomy" id="210409"/>
    <lineage>
        <taxon>Eukaryota</taxon>
        <taxon>Metazoa</taxon>
        <taxon>Ecdysozoa</taxon>
        <taxon>Arthropoda</taxon>
        <taxon>Crustacea</taxon>
        <taxon>Multicrustacea</taxon>
        <taxon>Malacostraca</taxon>
        <taxon>Eumalacostraca</taxon>
        <taxon>Eucarida</taxon>
        <taxon>Decapoda</taxon>
        <taxon>Pleocyemata</taxon>
        <taxon>Brachyura</taxon>
        <taxon>Eubrachyura</taxon>
        <taxon>Portunoidea</taxon>
        <taxon>Portunidae</taxon>
        <taxon>Portuninae</taxon>
        <taxon>Portunus</taxon>
    </lineage>
</organism>
<dbReference type="EMBL" id="VSRR010001986">
    <property type="protein sequence ID" value="MPC28904.1"/>
    <property type="molecule type" value="Genomic_DNA"/>
</dbReference>
<dbReference type="Proteomes" id="UP000324222">
    <property type="component" value="Unassembled WGS sequence"/>
</dbReference>
<evidence type="ECO:0000313" key="2">
    <source>
        <dbReference type="Proteomes" id="UP000324222"/>
    </source>
</evidence>